<dbReference type="Pfam" id="PF00651">
    <property type="entry name" value="BTB"/>
    <property type="match status" value="1"/>
</dbReference>
<reference evidence="3" key="1">
    <citation type="submission" date="2025-08" db="UniProtKB">
        <authorList>
            <consortium name="RefSeq"/>
        </authorList>
    </citation>
    <scope>IDENTIFICATION</scope>
    <source>
        <tissue evidence="3">Whole body</tissue>
    </source>
</reference>
<evidence type="ECO:0000313" key="3">
    <source>
        <dbReference type="RefSeq" id="XP_024890700.1"/>
    </source>
</evidence>
<dbReference type="Proteomes" id="UP000504618">
    <property type="component" value="Unplaced"/>
</dbReference>
<dbReference type="RefSeq" id="XP_024890700.1">
    <property type="nucleotide sequence ID" value="XM_025034932.1"/>
</dbReference>
<dbReference type="InterPro" id="IPR000210">
    <property type="entry name" value="BTB/POZ_dom"/>
</dbReference>
<protein>
    <submittedName>
        <fullName evidence="3">Uncharacterized protein LOC112466697</fullName>
    </submittedName>
</protein>
<dbReference type="SUPFAM" id="SSF54695">
    <property type="entry name" value="POZ domain"/>
    <property type="match status" value="1"/>
</dbReference>
<organism evidence="2 3">
    <name type="scientific">Temnothorax curvispinosus</name>
    <dbReference type="NCBI Taxonomy" id="300111"/>
    <lineage>
        <taxon>Eukaryota</taxon>
        <taxon>Metazoa</taxon>
        <taxon>Ecdysozoa</taxon>
        <taxon>Arthropoda</taxon>
        <taxon>Hexapoda</taxon>
        <taxon>Insecta</taxon>
        <taxon>Pterygota</taxon>
        <taxon>Neoptera</taxon>
        <taxon>Endopterygota</taxon>
        <taxon>Hymenoptera</taxon>
        <taxon>Apocrita</taxon>
        <taxon>Aculeata</taxon>
        <taxon>Formicoidea</taxon>
        <taxon>Formicidae</taxon>
        <taxon>Myrmicinae</taxon>
        <taxon>Temnothorax</taxon>
    </lineage>
</organism>
<feature type="non-terminal residue" evidence="3">
    <location>
        <position position="166"/>
    </location>
</feature>
<dbReference type="SMART" id="SM00225">
    <property type="entry name" value="BTB"/>
    <property type="match status" value="1"/>
</dbReference>
<dbReference type="Gene3D" id="3.30.710.10">
    <property type="entry name" value="Potassium Channel Kv1.1, Chain A"/>
    <property type="match status" value="1"/>
</dbReference>
<sequence>MNGKMENNSNERGKPRDTVTLILKEERFEVDKQKLIDKNQYFAALLSTNFLEYGQTEHVINYDISSIVLQGFIDWIHHDKIVFTSATSYDFDDMLDHFLNLLELSVLFGADELTEDITNKLDKHYKSPKYAIKIWLLAQELNFNVLQDLCLASCLDRFDQLPFNSI</sequence>
<dbReference type="InterPro" id="IPR011333">
    <property type="entry name" value="SKP1/BTB/POZ_sf"/>
</dbReference>
<proteinExistence type="predicted"/>
<evidence type="ECO:0000259" key="1">
    <source>
        <dbReference type="PROSITE" id="PS50097"/>
    </source>
</evidence>
<accession>A0A6J1RD33</accession>
<feature type="domain" description="BTB" evidence="1">
    <location>
        <begin position="17"/>
        <end position="85"/>
    </location>
</feature>
<dbReference type="GeneID" id="112466697"/>
<dbReference type="OrthoDB" id="10027872at2759"/>
<keyword evidence="2" id="KW-1185">Reference proteome</keyword>
<evidence type="ECO:0000313" key="2">
    <source>
        <dbReference type="Proteomes" id="UP000504618"/>
    </source>
</evidence>
<name>A0A6J1RD33_9HYME</name>
<gene>
    <name evidence="3" type="primary">LOC112466697</name>
</gene>
<dbReference type="PROSITE" id="PS50097">
    <property type="entry name" value="BTB"/>
    <property type="match status" value="1"/>
</dbReference>
<dbReference type="AlphaFoldDB" id="A0A6J1RD33"/>